<evidence type="ECO:0000256" key="2">
    <source>
        <dbReference type="SAM" id="MobiDB-lite"/>
    </source>
</evidence>
<organism evidence="3 4">
    <name type="scientific">Rehmannia glutinosa</name>
    <name type="common">Chinese foxglove</name>
    <dbReference type="NCBI Taxonomy" id="99300"/>
    <lineage>
        <taxon>Eukaryota</taxon>
        <taxon>Viridiplantae</taxon>
        <taxon>Streptophyta</taxon>
        <taxon>Embryophyta</taxon>
        <taxon>Tracheophyta</taxon>
        <taxon>Spermatophyta</taxon>
        <taxon>Magnoliopsida</taxon>
        <taxon>eudicotyledons</taxon>
        <taxon>Gunneridae</taxon>
        <taxon>Pentapetalae</taxon>
        <taxon>asterids</taxon>
        <taxon>lamiids</taxon>
        <taxon>Lamiales</taxon>
        <taxon>Orobanchaceae</taxon>
        <taxon>Rehmannieae</taxon>
        <taxon>Rehmannia</taxon>
    </lineage>
</organism>
<dbReference type="EMBL" id="JABTTQ020001242">
    <property type="protein sequence ID" value="KAK6132781.1"/>
    <property type="molecule type" value="Genomic_DNA"/>
</dbReference>
<protein>
    <recommendedName>
        <fullName evidence="5">30S ribosomal protein S6 alpha, chloroplastic</fullName>
    </recommendedName>
</protein>
<dbReference type="Gene3D" id="3.30.70.60">
    <property type="match status" value="1"/>
</dbReference>
<keyword evidence="4" id="KW-1185">Reference proteome</keyword>
<dbReference type="SUPFAM" id="SSF54995">
    <property type="entry name" value="Ribosomal protein S6"/>
    <property type="match status" value="1"/>
</dbReference>
<evidence type="ECO:0000256" key="1">
    <source>
        <dbReference type="ARBA" id="ARBA00009512"/>
    </source>
</evidence>
<evidence type="ECO:0008006" key="5">
    <source>
        <dbReference type="Google" id="ProtNLM"/>
    </source>
</evidence>
<dbReference type="HAMAP" id="MF_00360">
    <property type="entry name" value="Ribosomal_bS6"/>
    <property type="match status" value="1"/>
</dbReference>
<dbReference type="Pfam" id="PF01250">
    <property type="entry name" value="Ribosomal_S6"/>
    <property type="match status" value="1"/>
</dbReference>
<gene>
    <name evidence="3" type="ORF">DH2020_033459</name>
</gene>
<feature type="region of interest" description="Disordered" evidence="2">
    <location>
        <begin position="92"/>
        <end position="116"/>
    </location>
</feature>
<comment type="similarity">
    <text evidence="1">Belongs to the bacterial ribosomal protein bS6 family.</text>
</comment>
<dbReference type="PANTHER" id="PTHR21011:SF16">
    <property type="entry name" value="SMALL RIBOSOMAL SUBUNIT PROTEIN BS6C ALPHA"/>
    <property type="match status" value="1"/>
</dbReference>
<dbReference type="InterPro" id="IPR014717">
    <property type="entry name" value="Transl_elong_EF1B/ribsomal_bS6"/>
</dbReference>
<feature type="compositionally biased region" description="Gly residues" evidence="2">
    <location>
        <begin position="18"/>
        <end position="27"/>
    </location>
</feature>
<feature type="compositionally biased region" description="Basic residues" evidence="2">
    <location>
        <begin position="32"/>
        <end position="41"/>
    </location>
</feature>
<feature type="region of interest" description="Disordered" evidence="2">
    <location>
        <begin position="17"/>
        <end position="44"/>
    </location>
</feature>
<dbReference type="InterPro" id="IPR020814">
    <property type="entry name" value="Ribosomal_S6_plastid/chlpt"/>
</dbReference>
<comment type="caution">
    <text evidence="3">The sequence shown here is derived from an EMBL/GenBank/DDBJ whole genome shotgun (WGS) entry which is preliminary data.</text>
</comment>
<dbReference type="PANTHER" id="PTHR21011">
    <property type="entry name" value="MITOCHONDRIAL 28S RIBOSOMAL PROTEIN S6"/>
    <property type="match status" value="1"/>
</dbReference>
<evidence type="ECO:0000313" key="4">
    <source>
        <dbReference type="Proteomes" id="UP001318860"/>
    </source>
</evidence>
<proteinExistence type="inferred from homology"/>
<accession>A0ABR0VEM9</accession>
<name>A0ABR0VEM9_REHGL</name>
<evidence type="ECO:0000313" key="3">
    <source>
        <dbReference type="EMBL" id="KAK6132781.1"/>
    </source>
</evidence>
<sequence>MAQIEKWLKEEHILGCSYSGGGGGGGVENSFRSKKLSKKVPQRGLGVAQLEKIRLEEQQKKEAANQPKPSENSSLREGGIRYILLRKRFRRQRYPPPTSPESDFPDVEDKAEPQCPPGLRQYETMVVLRPDMSEDERLAFTQKYEELLVGGGAMYVEVLNRGVIPLAYGIRKKNKAGESNTYLDGIYLLFTYFTKPESMSILGETLLADDNVIRSSSFKIRKRKLF</sequence>
<dbReference type="InterPro" id="IPR000529">
    <property type="entry name" value="Ribosomal_bS6"/>
</dbReference>
<dbReference type="Proteomes" id="UP001318860">
    <property type="component" value="Unassembled WGS sequence"/>
</dbReference>
<dbReference type="InterPro" id="IPR035980">
    <property type="entry name" value="Ribosomal_bS6_sf"/>
</dbReference>
<reference evidence="3 4" key="1">
    <citation type="journal article" date="2021" name="Comput. Struct. Biotechnol. J.">
        <title>De novo genome assembly of the potent medicinal plant Rehmannia glutinosa using nanopore technology.</title>
        <authorList>
            <person name="Ma L."/>
            <person name="Dong C."/>
            <person name="Song C."/>
            <person name="Wang X."/>
            <person name="Zheng X."/>
            <person name="Niu Y."/>
            <person name="Chen S."/>
            <person name="Feng W."/>
        </authorList>
    </citation>
    <scope>NUCLEOTIDE SEQUENCE [LARGE SCALE GENOMIC DNA]</scope>
    <source>
        <strain evidence="3">DH-2019</strain>
    </source>
</reference>